<dbReference type="Proteomes" id="UP000035648">
    <property type="component" value="Chromosome"/>
</dbReference>
<gene>
    <name evidence="1" type="ORF">UT28_C0001G0516</name>
</gene>
<sequence length="54" mass="6544">MKTISIQEKQNRIFRKMSAEKKLKMMDSFFLIVRMLIPYLIYCQCLGKNKRLQS</sequence>
<dbReference type="AlphaFoldDB" id="A0A0G4B2Z7"/>
<reference evidence="1 2" key="1">
    <citation type="journal article" date="2015" name="Nature">
        <title>rRNA introns, odd ribosomes, and small enigmatic genomes across a large radiation of phyla.</title>
        <authorList>
            <person name="Brown C.T."/>
            <person name="Hug L.A."/>
            <person name="Thomas B.C."/>
            <person name="Sharon I."/>
            <person name="Castelle C.J."/>
            <person name="Singh A."/>
            <person name="Wilkins M.J."/>
            <person name="Williams K.H."/>
            <person name="Banfield J.F."/>
        </authorList>
    </citation>
    <scope>NUCLEOTIDE SEQUENCE [LARGE SCALE GENOMIC DNA]</scope>
</reference>
<dbReference type="KEGG" id="bbgw:UT28_C0001G0516"/>
<protein>
    <submittedName>
        <fullName evidence="1">Uncharacterized protein</fullName>
    </submittedName>
</protein>
<dbReference type="STRING" id="1618337.UT28_C0001G0516"/>
<name>A0A0G4B2Z7_9BACT</name>
<evidence type="ECO:0000313" key="1">
    <source>
        <dbReference type="EMBL" id="AKM82321.1"/>
    </source>
</evidence>
<organism evidence="1 2">
    <name type="scientific">Berkelbacteria bacterium GW2011_GWE1_39_12</name>
    <dbReference type="NCBI Taxonomy" id="1618337"/>
    <lineage>
        <taxon>Bacteria</taxon>
        <taxon>Candidatus Berkelbacteria</taxon>
    </lineage>
</organism>
<proteinExistence type="predicted"/>
<dbReference type="EMBL" id="CP011213">
    <property type="protein sequence ID" value="AKM82321.1"/>
    <property type="molecule type" value="Genomic_DNA"/>
</dbReference>
<accession>A0A0G4B2Z7</accession>
<evidence type="ECO:0000313" key="2">
    <source>
        <dbReference type="Proteomes" id="UP000035648"/>
    </source>
</evidence>